<gene>
    <name evidence="2" type="ORF">HWN39_11735</name>
</gene>
<evidence type="ECO:0000313" key="2">
    <source>
        <dbReference type="EMBL" id="NVO89143.1"/>
    </source>
</evidence>
<organism evidence="2 3">
    <name type="scientific">Lacticaseibacillus rhamnosus</name>
    <name type="common">Lactobacillus rhamnosus</name>
    <dbReference type="NCBI Taxonomy" id="47715"/>
    <lineage>
        <taxon>Bacteria</taxon>
        <taxon>Bacillati</taxon>
        <taxon>Bacillota</taxon>
        <taxon>Bacilli</taxon>
        <taxon>Lactobacillales</taxon>
        <taxon>Lactobacillaceae</taxon>
        <taxon>Lacticaseibacillus</taxon>
    </lineage>
</organism>
<feature type="transmembrane region" description="Helical" evidence="1">
    <location>
        <begin position="9"/>
        <end position="30"/>
    </location>
</feature>
<evidence type="ECO:0000313" key="3">
    <source>
        <dbReference type="Proteomes" id="UP000542889"/>
    </source>
</evidence>
<evidence type="ECO:0000256" key="1">
    <source>
        <dbReference type="SAM" id="Phobius"/>
    </source>
</evidence>
<keyword evidence="1" id="KW-1133">Transmembrane helix</keyword>
<accession>A0A7Y7QIZ5</accession>
<keyword evidence="1" id="KW-0812">Transmembrane</keyword>
<name>A0A7Y7QIZ5_LACRH</name>
<proteinExistence type="predicted"/>
<reference evidence="2 3" key="1">
    <citation type="submission" date="2020-06" db="EMBL/GenBank/DDBJ databases">
        <title>Lactobacillus rhamnosus QC,genome.</title>
        <authorList>
            <person name="Yi H."/>
            <person name="Jin M."/>
        </authorList>
    </citation>
    <scope>NUCLEOTIDE SEQUENCE [LARGE SCALE GENOMIC DNA]</scope>
    <source>
        <strain evidence="2 3">QC</strain>
    </source>
</reference>
<dbReference type="AlphaFoldDB" id="A0A7Y7QIZ5"/>
<keyword evidence="1" id="KW-0472">Membrane</keyword>
<dbReference type="Proteomes" id="UP000542889">
    <property type="component" value="Unassembled WGS sequence"/>
</dbReference>
<dbReference type="EMBL" id="JABXWP010000020">
    <property type="protein sequence ID" value="NVO89143.1"/>
    <property type="molecule type" value="Genomic_DNA"/>
</dbReference>
<dbReference type="RefSeq" id="WP_176818484.1">
    <property type="nucleotide sequence ID" value="NZ_JABXWP010000020.1"/>
</dbReference>
<comment type="caution">
    <text evidence="2">The sequence shown here is derived from an EMBL/GenBank/DDBJ whole genome shotgun (WGS) entry which is preliminary data.</text>
</comment>
<protein>
    <submittedName>
        <fullName evidence="2">Uncharacterized protein</fullName>
    </submittedName>
</protein>
<sequence length="169" mass="19795">MADRYIRKLITWIIVILGTIITGFCVIYQYRHYAIPKSVTSSRYVNLPRSKVEYRIESITTKDRKYTEISGWIFVKKQKPEKFVTRLALYEDNSSKNLVFPLKMVKRVDIAEKRKQPPTAYNYINSGFSGYIPNKYTANQHYKIGFLIADGQKTRFVRTGIDYKVGDTK</sequence>